<comment type="subcellular location">
    <subcellularLocation>
        <location evidence="2">Membrane</location>
    </subcellularLocation>
</comment>
<comment type="caution">
    <text evidence="15">The sequence shown here is derived from an EMBL/GenBank/DDBJ whole genome shotgun (WGS) entry which is preliminary data.</text>
</comment>
<accession>A0A8K0URV6</accession>
<evidence type="ECO:0000256" key="12">
    <source>
        <dbReference type="ARBA" id="ARBA00023136"/>
    </source>
</evidence>
<keyword evidence="7 13" id="KW-0479">Metal-binding</keyword>
<evidence type="ECO:0000256" key="9">
    <source>
        <dbReference type="ARBA" id="ARBA00023002"/>
    </source>
</evidence>
<organism evidence="15 16">
    <name type="scientific">Cristinia sonorae</name>
    <dbReference type="NCBI Taxonomy" id="1940300"/>
    <lineage>
        <taxon>Eukaryota</taxon>
        <taxon>Fungi</taxon>
        <taxon>Dikarya</taxon>
        <taxon>Basidiomycota</taxon>
        <taxon>Agaricomycotina</taxon>
        <taxon>Agaricomycetes</taxon>
        <taxon>Agaricomycetidae</taxon>
        <taxon>Agaricales</taxon>
        <taxon>Pleurotineae</taxon>
        <taxon>Stephanosporaceae</taxon>
        <taxon>Cristinia</taxon>
    </lineage>
</organism>
<name>A0A8K0URV6_9AGAR</name>
<dbReference type="OrthoDB" id="1470350at2759"/>
<dbReference type="InterPro" id="IPR036396">
    <property type="entry name" value="Cyt_P450_sf"/>
</dbReference>
<evidence type="ECO:0000256" key="2">
    <source>
        <dbReference type="ARBA" id="ARBA00004370"/>
    </source>
</evidence>
<dbReference type="PANTHER" id="PTHR24305">
    <property type="entry name" value="CYTOCHROME P450"/>
    <property type="match status" value="1"/>
</dbReference>
<dbReference type="InterPro" id="IPR002401">
    <property type="entry name" value="Cyt_P450_E_grp-I"/>
</dbReference>
<keyword evidence="6 14" id="KW-0812">Transmembrane</keyword>
<dbReference type="InterPro" id="IPR050121">
    <property type="entry name" value="Cytochrome_P450_monoxygenase"/>
</dbReference>
<sequence length="551" mass="62215">MSQMTLIAIASPTSILLSLGGIWLLWRLAHYALVRSPLDNIPGPNPASWRKGNLHHFSDRHGWRFLDRLDTYNGVARVDGLFGDKLLYIFDPTALQYIIIKDQQSYEPVSWWTTILNFTLGPGLLGTYGDHHRNQRKMLNPVFSSAHMRNITPVFYQVAYKLRDGITTEVKDAPKDVDILSWMGRTALELIGQGGLGYSFDPLTENIPNLYGDALKAYLPTVARLGWLRHLTHHVKFIGRLSCARAIVSYIRIERLQNMVKIVTTLEEMANEILKDKREALAAGDETLMEQIGQGKDIMSILLRANTLAHEDEKLGEDELKGQMRTLLFAATDTTSGALTQILQLLAEHPDVQERLREEIIDAYQDGEVPYDTLIGLPYLDAVCRETLRLYPPVSSVFRQANRNTVLPLSQPIRGNDGTLLSEIPITKGTTTIVAIRACNRNKALWGEDALEWKPERWLSPLPETVTNARIPGVYSNQLSFFGGGRSCIGIQFSQLEMKVVLSVMINTFKFSMPDSKYKITWNLAGVKYPTVEQYGLQPCFPMKIERVRKA</sequence>
<comment type="similarity">
    <text evidence="4">Belongs to the cytochrome P450 family.</text>
</comment>
<dbReference type="PRINTS" id="PR00463">
    <property type="entry name" value="EP450I"/>
</dbReference>
<keyword evidence="9" id="KW-0560">Oxidoreductase</keyword>
<dbReference type="GO" id="GO:0005506">
    <property type="term" value="F:iron ion binding"/>
    <property type="evidence" value="ECO:0007669"/>
    <property type="project" value="InterPro"/>
</dbReference>
<evidence type="ECO:0000313" key="15">
    <source>
        <dbReference type="EMBL" id="KAH8101263.1"/>
    </source>
</evidence>
<keyword evidence="5 13" id="KW-0349">Heme</keyword>
<feature type="transmembrane region" description="Helical" evidence="14">
    <location>
        <begin position="6"/>
        <end position="26"/>
    </location>
</feature>
<evidence type="ECO:0000256" key="13">
    <source>
        <dbReference type="PIRSR" id="PIRSR602401-1"/>
    </source>
</evidence>
<evidence type="ECO:0000256" key="4">
    <source>
        <dbReference type="ARBA" id="ARBA00010617"/>
    </source>
</evidence>
<proteinExistence type="inferred from homology"/>
<evidence type="ECO:0000256" key="7">
    <source>
        <dbReference type="ARBA" id="ARBA00022723"/>
    </source>
</evidence>
<evidence type="ECO:0000256" key="1">
    <source>
        <dbReference type="ARBA" id="ARBA00001971"/>
    </source>
</evidence>
<keyword evidence="10 13" id="KW-0408">Iron</keyword>
<evidence type="ECO:0000256" key="11">
    <source>
        <dbReference type="ARBA" id="ARBA00023033"/>
    </source>
</evidence>
<dbReference type="GO" id="GO:0004497">
    <property type="term" value="F:monooxygenase activity"/>
    <property type="evidence" value="ECO:0007669"/>
    <property type="project" value="UniProtKB-KW"/>
</dbReference>
<comment type="cofactor">
    <cofactor evidence="1 13">
        <name>heme</name>
        <dbReference type="ChEBI" id="CHEBI:30413"/>
    </cofactor>
</comment>
<evidence type="ECO:0000256" key="14">
    <source>
        <dbReference type="SAM" id="Phobius"/>
    </source>
</evidence>
<dbReference type="GO" id="GO:0016020">
    <property type="term" value="C:membrane"/>
    <property type="evidence" value="ECO:0007669"/>
    <property type="project" value="UniProtKB-SubCell"/>
</dbReference>
<keyword evidence="16" id="KW-1185">Reference proteome</keyword>
<evidence type="ECO:0000256" key="10">
    <source>
        <dbReference type="ARBA" id="ARBA00023004"/>
    </source>
</evidence>
<reference evidence="15" key="1">
    <citation type="journal article" date="2021" name="New Phytol.">
        <title>Evolutionary innovations through gain and loss of genes in the ectomycorrhizal Boletales.</title>
        <authorList>
            <person name="Wu G."/>
            <person name="Miyauchi S."/>
            <person name="Morin E."/>
            <person name="Kuo A."/>
            <person name="Drula E."/>
            <person name="Varga T."/>
            <person name="Kohler A."/>
            <person name="Feng B."/>
            <person name="Cao Y."/>
            <person name="Lipzen A."/>
            <person name="Daum C."/>
            <person name="Hundley H."/>
            <person name="Pangilinan J."/>
            <person name="Johnson J."/>
            <person name="Barry K."/>
            <person name="LaButti K."/>
            <person name="Ng V."/>
            <person name="Ahrendt S."/>
            <person name="Min B."/>
            <person name="Choi I.G."/>
            <person name="Park H."/>
            <person name="Plett J.M."/>
            <person name="Magnuson J."/>
            <person name="Spatafora J.W."/>
            <person name="Nagy L.G."/>
            <person name="Henrissat B."/>
            <person name="Grigoriev I.V."/>
            <person name="Yang Z.L."/>
            <person name="Xu J."/>
            <person name="Martin F.M."/>
        </authorList>
    </citation>
    <scope>NUCLEOTIDE SEQUENCE</scope>
    <source>
        <strain evidence="15">KKN 215</strain>
    </source>
</reference>
<evidence type="ECO:0000256" key="8">
    <source>
        <dbReference type="ARBA" id="ARBA00022989"/>
    </source>
</evidence>
<feature type="binding site" description="axial binding residue" evidence="13">
    <location>
        <position position="488"/>
    </location>
    <ligand>
        <name>heme</name>
        <dbReference type="ChEBI" id="CHEBI:30413"/>
    </ligand>
    <ligandPart>
        <name>Fe</name>
        <dbReference type="ChEBI" id="CHEBI:18248"/>
    </ligandPart>
</feature>
<evidence type="ECO:0000256" key="5">
    <source>
        <dbReference type="ARBA" id="ARBA00022617"/>
    </source>
</evidence>
<evidence type="ECO:0000313" key="16">
    <source>
        <dbReference type="Proteomes" id="UP000813824"/>
    </source>
</evidence>
<evidence type="ECO:0000256" key="6">
    <source>
        <dbReference type="ARBA" id="ARBA00022692"/>
    </source>
</evidence>
<dbReference type="InterPro" id="IPR001128">
    <property type="entry name" value="Cyt_P450"/>
</dbReference>
<dbReference type="Pfam" id="PF00067">
    <property type="entry name" value="p450"/>
    <property type="match status" value="1"/>
</dbReference>
<dbReference type="PANTHER" id="PTHR24305:SF166">
    <property type="entry name" value="CYTOCHROME P450 12A4, MITOCHONDRIAL-RELATED"/>
    <property type="match status" value="1"/>
</dbReference>
<dbReference type="AlphaFoldDB" id="A0A8K0URV6"/>
<dbReference type="SUPFAM" id="SSF48264">
    <property type="entry name" value="Cytochrome P450"/>
    <property type="match status" value="1"/>
</dbReference>
<keyword evidence="11" id="KW-0503">Monooxygenase</keyword>
<dbReference type="GO" id="GO:0016705">
    <property type="term" value="F:oxidoreductase activity, acting on paired donors, with incorporation or reduction of molecular oxygen"/>
    <property type="evidence" value="ECO:0007669"/>
    <property type="project" value="InterPro"/>
</dbReference>
<keyword evidence="12 14" id="KW-0472">Membrane</keyword>
<dbReference type="Proteomes" id="UP000813824">
    <property type="component" value="Unassembled WGS sequence"/>
</dbReference>
<comment type="pathway">
    <text evidence="3">Secondary metabolite biosynthesis; terpenoid biosynthesis.</text>
</comment>
<dbReference type="Gene3D" id="1.10.630.10">
    <property type="entry name" value="Cytochrome P450"/>
    <property type="match status" value="1"/>
</dbReference>
<dbReference type="CDD" id="cd11069">
    <property type="entry name" value="CYP_FUM15-like"/>
    <property type="match status" value="1"/>
</dbReference>
<keyword evidence="8 14" id="KW-1133">Transmembrane helix</keyword>
<evidence type="ECO:0000256" key="3">
    <source>
        <dbReference type="ARBA" id="ARBA00004721"/>
    </source>
</evidence>
<protein>
    <submittedName>
        <fullName evidence="15">Cytochrome P450</fullName>
    </submittedName>
</protein>
<dbReference type="PRINTS" id="PR00385">
    <property type="entry name" value="P450"/>
</dbReference>
<dbReference type="EMBL" id="JAEVFJ010000013">
    <property type="protein sequence ID" value="KAH8101263.1"/>
    <property type="molecule type" value="Genomic_DNA"/>
</dbReference>
<dbReference type="GO" id="GO:0020037">
    <property type="term" value="F:heme binding"/>
    <property type="evidence" value="ECO:0007669"/>
    <property type="project" value="InterPro"/>
</dbReference>
<gene>
    <name evidence="15" type="ORF">BXZ70DRAFT_935234</name>
</gene>